<keyword evidence="2" id="KW-1185">Reference proteome</keyword>
<gene>
    <name evidence="1" type="ORF">K469DRAFT_686353</name>
</gene>
<proteinExistence type="predicted"/>
<sequence>MSSTNLGLRLDLMSALVDDDSEPNGLFEAILPTQDEAFLYLTILLRSLGPEHQYARVGANTNIQRGPPREPYELRTFYVRQNLSIPQNFFAEEMHGFYVAQDVKRKVSISRVWPALSWNQSRSELVIPEYGDDFTGVFFFKPRGEYYRYFITKLPAGPILQVPDFQVILDAQRILEKGAVPPHCG</sequence>
<dbReference type="EMBL" id="ML994628">
    <property type="protein sequence ID" value="KAF2187163.1"/>
    <property type="molecule type" value="Genomic_DNA"/>
</dbReference>
<dbReference type="Proteomes" id="UP000800200">
    <property type="component" value="Unassembled WGS sequence"/>
</dbReference>
<reference evidence="1" key="1">
    <citation type="journal article" date="2020" name="Stud. Mycol.">
        <title>101 Dothideomycetes genomes: a test case for predicting lifestyles and emergence of pathogens.</title>
        <authorList>
            <person name="Haridas S."/>
            <person name="Albert R."/>
            <person name="Binder M."/>
            <person name="Bloem J."/>
            <person name="Labutti K."/>
            <person name="Salamov A."/>
            <person name="Andreopoulos B."/>
            <person name="Baker S."/>
            <person name="Barry K."/>
            <person name="Bills G."/>
            <person name="Bluhm B."/>
            <person name="Cannon C."/>
            <person name="Castanera R."/>
            <person name="Culley D."/>
            <person name="Daum C."/>
            <person name="Ezra D."/>
            <person name="Gonzalez J."/>
            <person name="Henrissat B."/>
            <person name="Kuo A."/>
            <person name="Liang C."/>
            <person name="Lipzen A."/>
            <person name="Lutzoni F."/>
            <person name="Magnuson J."/>
            <person name="Mondo S."/>
            <person name="Nolan M."/>
            <person name="Ohm R."/>
            <person name="Pangilinan J."/>
            <person name="Park H.-J."/>
            <person name="Ramirez L."/>
            <person name="Alfaro M."/>
            <person name="Sun H."/>
            <person name="Tritt A."/>
            <person name="Yoshinaga Y."/>
            <person name="Zwiers L.-H."/>
            <person name="Turgeon B."/>
            <person name="Goodwin S."/>
            <person name="Spatafora J."/>
            <person name="Crous P."/>
            <person name="Grigoriev I."/>
        </authorList>
    </citation>
    <scope>NUCLEOTIDE SEQUENCE</scope>
    <source>
        <strain evidence="1">CBS 207.26</strain>
    </source>
</reference>
<organism evidence="1 2">
    <name type="scientific">Zopfia rhizophila CBS 207.26</name>
    <dbReference type="NCBI Taxonomy" id="1314779"/>
    <lineage>
        <taxon>Eukaryota</taxon>
        <taxon>Fungi</taxon>
        <taxon>Dikarya</taxon>
        <taxon>Ascomycota</taxon>
        <taxon>Pezizomycotina</taxon>
        <taxon>Dothideomycetes</taxon>
        <taxon>Dothideomycetes incertae sedis</taxon>
        <taxon>Zopfiaceae</taxon>
        <taxon>Zopfia</taxon>
    </lineage>
</organism>
<protein>
    <submittedName>
        <fullName evidence="1">Uncharacterized protein</fullName>
    </submittedName>
</protein>
<dbReference type="AlphaFoldDB" id="A0A6A6E7R0"/>
<accession>A0A6A6E7R0</accession>
<evidence type="ECO:0000313" key="2">
    <source>
        <dbReference type="Proteomes" id="UP000800200"/>
    </source>
</evidence>
<name>A0A6A6E7R0_9PEZI</name>
<evidence type="ECO:0000313" key="1">
    <source>
        <dbReference type="EMBL" id="KAF2187163.1"/>
    </source>
</evidence>